<evidence type="ECO:0000313" key="3">
    <source>
        <dbReference type="EMBL" id="RFZ89910.1"/>
    </source>
</evidence>
<dbReference type="OrthoDB" id="9808717at2"/>
<gene>
    <name evidence="3" type="ORF">D0C36_24175</name>
</gene>
<organism evidence="3 4">
    <name type="scientific">Mucilaginibacter conchicola</name>
    <dbReference type="NCBI Taxonomy" id="2303333"/>
    <lineage>
        <taxon>Bacteria</taxon>
        <taxon>Pseudomonadati</taxon>
        <taxon>Bacteroidota</taxon>
        <taxon>Sphingobacteriia</taxon>
        <taxon>Sphingobacteriales</taxon>
        <taxon>Sphingobacteriaceae</taxon>
        <taxon>Mucilaginibacter</taxon>
    </lineage>
</organism>
<dbReference type="EMBL" id="QWDC01000010">
    <property type="protein sequence ID" value="RFZ89910.1"/>
    <property type="molecule type" value="Genomic_DNA"/>
</dbReference>
<accession>A0A372NMP8</accession>
<protein>
    <submittedName>
        <fullName evidence="3">Histone H1</fullName>
    </submittedName>
</protein>
<comment type="similarity">
    <text evidence="2">Belongs to the histone H1/H5 family. HCT subfamily.</text>
</comment>
<reference evidence="3 4" key="1">
    <citation type="submission" date="2018-08" db="EMBL/GenBank/DDBJ databases">
        <title>Mucilaginibacter sp. MYSH2.</title>
        <authorList>
            <person name="Seo T."/>
        </authorList>
    </citation>
    <scope>NUCLEOTIDE SEQUENCE [LARGE SCALE GENOMIC DNA]</scope>
    <source>
        <strain evidence="3 4">MYSH2</strain>
    </source>
</reference>
<name>A0A372NMP8_9SPHI</name>
<proteinExistence type="inferred from homology"/>
<dbReference type="InterPro" id="IPR010886">
    <property type="entry name" value="Hc1"/>
</dbReference>
<dbReference type="RefSeq" id="WP_117394323.1">
    <property type="nucleotide sequence ID" value="NZ_QWDC01000010.1"/>
</dbReference>
<dbReference type="Pfam" id="PF07432">
    <property type="entry name" value="Hc1"/>
    <property type="match status" value="1"/>
</dbReference>
<evidence type="ECO:0000313" key="4">
    <source>
        <dbReference type="Proteomes" id="UP000264217"/>
    </source>
</evidence>
<keyword evidence="4" id="KW-1185">Reference proteome</keyword>
<comment type="caution">
    <text evidence="3">The sequence shown here is derived from an EMBL/GenBank/DDBJ whole genome shotgun (WGS) entry which is preliminary data.</text>
</comment>
<dbReference type="GO" id="GO:0003677">
    <property type="term" value="F:DNA binding"/>
    <property type="evidence" value="ECO:0007669"/>
    <property type="project" value="InterPro"/>
</dbReference>
<sequence length="60" mass="6767">MEKLTELKALVETAEKEGQAFYEKNNNAAGTRFRNALQQIKALATDLRKEVTDKKNAAKK</sequence>
<evidence type="ECO:0000256" key="2">
    <source>
        <dbReference type="ARBA" id="ARBA00008424"/>
    </source>
</evidence>
<dbReference type="AlphaFoldDB" id="A0A372NMP8"/>
<dbReference type="Proteomes" id="UP000264217">
    <property type="component" value="Unassembled WGS sequence"/>
</dbReference>
<comment type="function">
    <text evidence="1">Might have a role analogous to that of eukaryotic histone proteins.</text>
</comment>
<dbReference type="GO" id="GO:0030527">
    <property type="term" value="F:structural constituent of chromatin"/>
    <property type="evidence" value="ECO:0007669"/>
    <property type="project" value="InterPro"/>
</dbReference>
<evidence type="ECO:0000256" key="1">
    <source>
        <dbReference type="ARBA" id="ARBA00002333"/>
    </source>
</evidence>